<accession>A0ABQ9HM41</accession>
<name>A0ABQ9HM41_9NEOP</name>
<reference evidence="1 2" key="1">
    <citation type="submission" date="2023-02" db="EMBL/GenBank/DDBJ databases">
        <title>LHISI_Scaffold_Assembly.</title>
        <authorList>
            <person name="Stuart O.P."/>
            <person name="Cleave R."/>
            <person name="Magrath M.J.L."/>
            <person name="Mikheyev A.S."/>
        </authorList>
    </citation>
    <scope>NUCLEOTIDE SEQUENCE [LARGE SCALE GENOMIC DNA]</scope>
    <source>
        <strain evidence="1">Daus_M_001</strain>
        <tissue evidence="1">Leg muscle</tissue>
    </source>
</reference>
<dbReference type="Proteomes" id="UP001159363">
    <property type="component" value="Chromosome X"/>
</dbReference>
<comment type="caution">
    <text evidence="1">The sequence shown here is derived from an EMBL/GenBank/DDBJ whole genome shotgun (WGS) entry which is preliminary data.</text>
</comment>
<dbReference type="EMBL" id="JARBHB010000004">
    <property type="protein sequence ID" value="KAJ8885416.1"/>
    <property type="molecule type" value="Genomic_DNA"/>
</dbReference>
<protein>
    <submittedName>
        <fullName evidence="1">Uncharacterized protein</fullName>
    </submittedName>
</protein>
<evidence type="ECO:0000313" key="2">
    <source>
        <dbReference type="Proteomes" id="UP001159363"/>
    </source>
</evidence>
<gene>
    <name evidence="1" type="ORF">PR048_011613</name>
</gene>
<proteinExistence type="predicted"/>
<keyword evidence="2" id="KW-1185">Reference proteome</keyword>
<organism evidence="1 2">
    <name type="scientific">Dryococelus australis</name>
    <dbReference type="NCBI Taxonomy" id="614101"/>
    <lineage>
        <taxon>Eukaryota</taxon>
        <taxon>Metazoa</taxon>
        <taxon>Ecdysozoa</taxon>
        <taxon>Arthropoda</taxon>
        <taxon>Hexapoda</taxon>
        <taxon>Insecta</taxon>
        <taxon>Pterygota</taxon>
        <taxon>Neoptera</taxon>
        <taxon>Polyneoptera</taxon>
        <taxon>Phasmatodea</taxon>
        <taxon>Verophasmatodea</taxon>
        <taxon>Anareolatae</taxon>
        <taxon>Phasmatidae</taxon>
        <taxon>Eurycanthinae</taxon>
        <taxon>Dryococelus</taxon>
    </lineage>
</organism>
<sequence length="95" mass="10996">MFCKTLGISTKRVNTALTKLRGNQLLDKRGKLQGSKDYVSAERVNEVIEHMKKVPKYTPHYRREENSSSEILPLYIAISKRYAQYRPETSKSVGY</sequence>
<evidence type="ECO:0000313" key="1">
    <source>
        <dbReference type="EMBL" id="KAJ8885416.1"/>
    </source>
</evidence>